<dbReference type="AlphaFoldDB" id="A0A8T2NX24"/>
<keyword evidence="3" id="KW-1185">Reference proteome</keyword>
<comment type="caution">
    <text evidence="2">The sequence shown here is derived from an EMBL/GenBank/DDBJ whole genome shotgun (WGS) entry which is preliminary data.</text>
</comment>
<organism evidence="2 3">
    <name type="scientific">Albula glossodonta</name>
    <name type="common">roundjaw bonefish</name>
    <dbReference type="NCBI Taxonomy" id="121402"/>
    <lineage>
        <taxon>Eukaryota</taxon>
        <taxon>Metazoa</taxon>
        <taxon>Chordata</taxon>
        <taxon>Craniata</taxon>
        <taxon>Vertebrata</taxon>
        <taxon>Euteleostomi</taxon>
        <taxon>Actinopterygii</taxon>
        <taxon>Neopterygii</taxon>
        <taxon>Teleostei</taxon>
        <taxon>Albuliformes</taxon>
        <taxon>Albulidae</taxon>
        <taxon>Albula</taxon>
    </lineage>
</organism>
<gene>
    <name evidence="2" type="ORF">JZ751_020150</name>
</gene>
<protein>
    <submittedName>
        <fullName evidence="2">Uncharacterized protein</fullName>
    </submittedName>
</protein>
<name>A0A8T2NX24_9TELE</name>
<feature type="region of interest" description="Disordered" evidence="1">
    <location>
        <begin position="23"/>
        <end position="57"/>
    </location>
</feature>
<evidence type="ECO:0000313" key="3">
    <source>
        <dbReference type="Proteomes" id="UP000824540"/>
    </source>
</evidence>
<accession>A0A8T2NX24</accession>
<dbReference type="EMBL" id="JAFBMS010000039">
    <property type="protein sequence ID" value="KAG9340957.1"/>
    <property type="molecule type" value="Genomic_DNA"/>
</dbReference>
<evidence type="ECO:0000256" key="1">
    <source>
        <dbReference type="SAM" id="MobiDB-lite"/>
    </source>
</evidence>
<evidence type="ECO:0000313" key="2">
    <source>
        <dbReference type="EMBL" id="KAG9340957.1"/>
    </source>
</evidence>
<sequence length="71" mass="7220">MPRLCLPNGCCLAPFLALGDLKGPGRAGSEDQGSEGLVLPESEGSGDHGGEGGQDQYLDTQVQCSFLAVIG</sequence>
<reference evidence="2" key="1">
    <citation type="thesis" date="2021" institute="BYU ScholarsArchive" country="Provo, UT, USA">
        <title>Applications of and Algorithms for Genome Assembly and Genomic Analyses with an Emphasis on Marine Teleosts.</title>
        <authorList>
            <person name="Pickett B.D."/>
        </authorList>
    </citation>
    <scope>NUCLEOTIDE SEQUENCE</scope>
    <source>
        <strain evidence="2">HI-2016</strain>
    </source>
</reference>
<proteinExistence type="predicted"/>
<dbReference type="Proteomes" id="UP000824540">
    <property type="component" value="Unassembled WGS sequence"/>
</dbReference>